<evidence type="ECO:0000256" key="1">
    <source>
        <dbReference type="SAM" id="MobiDB-lite"/>
    </source>
</evidence>
<feature type="region of interest" description="Disordered" evidence="1">
    <location>
        <begin position="1"/>
        <end position="29"/>
    </location>
</feature>
<evidence type="ECO:0000313" key="2">
    <source>
        <dbReference type="EMBL" id="KAB0397607.1"/>
    </source>
</evidence>
<keyword evidence="3" id="KW-1185">Reference proteome</keyword>
<protein>
    <submittedName>
        <fullName evidence="2">Uncharacterized protein</fullName>
    </submittedName>
</protein>
<dbReference type="EMBL" id="SGJD01001945">
    <property type="protein sequence ID" value="KAB0397607.1"/>
    <property type="molecule type" value="Genomic_DNA"/>
</dbReference>
<dbReference type="AlphaFoldDB" id="A0A643CBK5"/>
<name>A0A643CBK5_BALPH</name>
<reference evidence="2 3" key="1">
    <citation type="journal article" date="2019" name="PLoS ONE">
        <title>Genomic analyses reveal an absence of contemporary introgressive admixture between fin whales and blue whales, despite known hybrids.</title>
        <authorList>
            <person name="Westbury M.V."/>
            <person name="Petersen B."/>
            <person name="Lorenzen E.D."/>
        </authorList>
    </citation>
    <scope>NUCLEOTIDE SEQUENCE [LARGE SCALE GENOMIC DNA]</scope>
    <source>
        <strain evidence="2">FinWhale-01</strain>
    </source>
</reference>
<evidence type="ECO:0000313" key="3">
    <source>
        <dbReference type="Proteomes" id="UP000437017"/>
    </source>
</evidence>
<proteinExistence type="predicted"/>
<accession>A0A643CBK5</accession>
<comment type="caution">
    <text evidence="2">The sequence shown here is derived from an EMBL/GenBank/DDBJ whole genome shotgun (WGS) entry which is preliminary data.</text>
</comment>
<gene>
    <name evidence="2" type="ORF">E2I00_002366</name>
</gene>
<organism evidence="2 3">
    <name type="scientific">Balaenoptera physalus</name>
    <name type="common">Fin whale</name>
    <name type="synonym">Balaena physalus</name>
    <dbReference type="NCBI Taxonomy" id="9770"/>
    <lineage>
        <taxon>Eukaryota</taxon>
        <taxon>Metazoa</taxon>
        <taxon>Chordata</taxon>
        <taxon>Craniata</taxon>
        <taxon>Vertebrata</taxon>
        <taxon>Euteleostomi</taxon>
        <taxon>Mammalia</taxon>
        <taxon>Eutheria</taxon>
        <taxon>Laurasiatheria</taxon>
        <taxon>Artiodactyla</taxon>
        <taxon>Whippomorpha</taxon>
        <taxon>Cetacea</taxon>
        <taxon>Mysticeti</taxon>
        <taxon>Balaenopteridae</taxon>
        <taxon>Balaenoptera</taxon>
    </lineage>
</organism>
<dbReference type="Proteomes" id="UP000437017">
    <property type="component" value="Unassembled WGS sequence"/>
</dbReference>
<sequence>MSGRLWSKGVSAGYKRGMEPEGAHSSPEN</sequence>